<proteinExistence type="predicted"/>
<protein>
    <submittedName>
        <fullName evidence="2">Uncharacterized protein</fullName>
    </submittedName>
</protein>
<sequence length="116" mass="13316">MVTFFGCQRAYKSEGSSYYEHFGAYCGADETVATKNTGKTRPREEATMVTTRSSLSLQEEGNQEEQQGRSDQLQEVLTLVKMLQQTVKDLYKENEDLCKLKTKEKEASSYHQSRNR</sequence>
<reference evidence="2 3" key="1">
    <citation type="submission" date="2024-01" db="EMBL/GenBank/DDBJ databases">
        <title>The genomes of 5 underutilized Papilionoideae crops provide insights into root nodulation and disease resistance.</title>
        <authorList>
            <person name="Yuan L."/>
        </authorList>
    </citation>
    <scope>NUCLEOTIDE SEQUENCE [LARGE SCALE GENOMIC DNA]</scope>
    <source>
        <strain evidence="2">LY-2023</strain>
        <tissue evidence="2">Leaf</tissue>
    </source>
</reference>
<evidence type="ECO:0000313" key="2">
    <source>
        <dbReference type="EMBL" id="KAK7277866.1"/>
    </source>
</evidence>
<organism evidence="2 3">
    <name type="scientific">Clitoria ternatea</name>
    <name type="common">Butterfly pea</name>
    <dbReference type="NCBI Taxonomy" id="43366"/>
    <lineage>
        <taxon>Eukaryota</taxon>
        <taxon>Viridiplantae</taxon>
        <taxon>Streptophyta</taxon>
        <taxon>Embryophyta</taxon>
        <taxon>Tracheophyta</taxon>
        <taxon>Spermatophyta</taxon>
        <taxon>Magnoliopsida</taxon>
        <taxon>eudicotyledons</taxon>
        <taxon>Gunneridae</taxon>
        <taxon>Pentapetalae</taxon>
        <taxon>rosids</taxon>
        <taxon>fabids</taxon>
        <taxon>Fabales</taxon>
        <taxon>Fabaceae</taxon>
        <taxon>Papilionoideae</taxon>
        <taxon>50 kb inversion clade</taxon>
        <taxon>NPAAA clade</taxon>
        <taxon>indigoferoid/millettioid clade</taxon>
        <taxon>Phaseoleae</taxon>
        <taxon>Clitoria</taxon>
    </lineage>
</organism>
<gene>
    <name evidence="2" type="ORF">RJT34_22885</name>
</gene>
<dbReference type="EMBL" id="JAYKXN010000006">
    <property type="protein sequence ID" value="KAK7277866.1"/>
    <property type="molecule type" value="Genomic_DNA"/>
</dbReference>
<dbReference type="AlphaFoldDB" id="A0AAN9FMJ6"/>
<evidence type="ECO:0000313" key="3">
    <source>
        <dbReference type="Proteomes" id="UP001359559"/>
    </source>
</evidence>
<keyword evidence="3" id="KW-1185">Reference proteome</keyword>
<feature type="region of interest" description="Disordered" evidence="1">
    <location>
        <begin position="35"/>
        <end position="72"/>
    </location>
</feature>
<dbReference type="Proteomes" id="UP001359559">
    <property type="component" value="Unassembled WGS sequence"/>
</dbReference>
<evidence type="ECO:0000256" key="1">
    <source>
        <dbReference type="SAM" id="MobiDB-lite"/>
    </source>
</evidence>
<comment type="caution">
    <text evidence="2">The sequence shown here is derived from an EMBL/GenBank/DDBJ whole genome shotgun (WGS) entry which is preliminary data.</text>
</comment>
<accession>A0AAN9FMJ6</accession>
<name>A0AAN9FMJ6_CLITE</name>